<evidence type="ECO:0000256" key="1">
    <source>
        <dbReference type="SAM" id="MobiDB-lite"/>
    </source>
</evidence>
<dbReference type="AlphaFoldDB" id="A0A3M2ZIT4"/>
<organism evidence="2 3">
    <name type="scientific">Pseudomonas syringae pv. maculicola</name>
    <dbReference type="NCBI Taxonomy" id="59511"/>
    <lineage>
        <taxon>Bacteria</taxon>
        <taxon>Pseudomonadati</taxon>
        <taxon>Pseudomonadota</taxon>
        <taxon>Gammaproteobacteria</taxon>
        <taxon>Pseudomonadales</taxon>
        <taxon>Pseudomonadaceae</taxon>
        <taxon>Pseudomonas</taxon>
    </lineage>
</organism>
<sequence>MAGVGDQHRLASLDARQIDVGKVRHQIRRVMHTGFDRRQHIRVAGQRQARHDDAFAINRMLIGIGRREAGDLVTHLQIIDPVAQRSDHASHLVTQPGRQPRLGRGEVLPP</sequence>
<comment type="caution">
    <text evidence="2">The sequence shown here is derived from an EMBL/GenBank/DDBJ whole genome shotgun (WGS) entry which is preliminary data.</text>
</comment>
<proteinExistence type="predicted"/>
<evidence type="ECO:0000313" key="2">
    <source>
        <dbReference type="EMBL" id="RML88111.1"/>
    </source>
</evidence>
<protein>
    <submittedName>
        <fullName evidence="2">Uncharacterized protein</fullName>
    </submittedName>
</protein>
<gene>
    <name evidence="2" type="ORF">APX70_200205</name>
</gene>
<reference evidence="2 3" key="1">
    <citation type="submission" date="2018-08" db="EMBL/GenBank/DDBJ databases">
        <title>Recombination of ecologically and evolutionarily significant loci maintains genetic cohesion in the Pseudomonas syringae species complex.</title>
        <authorList>
            <person name="Dillon M."/>
            <person name="Thakur S."/>
            <person name="Almeida R.N.D."/>
            <person name="Weir B.S."/>
            <person name="Guttman D.S."/>
        </authorList>
    </citation>
    <scope>NUCLEOTIDE SEQUENCE [LARGE SCALE GENOMIC DNA]</scope>
    <source>
        <strain evidence="2 3">88_10</strain>
    </source>
</reference>
<feature type="region of interest" description="Disordered" evidence="1">
    <location>
        <begin position="85"/>
        <end position="110"/>
    </location>
</feature>
<accession>A0A3M2ZIT4</accession>
<name>A0A3M2ZIT4_PSEYM</name>
<dbReference type="Proteomes" id="UP000282378">
    <property type="component" value="Unassembled WGS sequence"/>
</dbReference>
<evidence type="ECO:0000313" key="3">
    <source>
        <dbReference type="Proteomes" id="UP000282378"/>
    </source>
</evidence>
<dbReference type="EMBL" id="RBNL01001581">
    <property type="protein sequence ID" value="RML88111.1"/>
    <property type="molecule type" value="Genomic_DNA"/>
</dbReference>